<feature type="domain" description="Cysteine-rich" evidence="2">
    <location>
        <begin position="143"/>
        <end position="230"/>
    </location>
</feature>
<gene>
    <name evidence="3" type="ORF">AMJ52_03185</name>
</gene>
<dbReference type="Gene3D" id="1.20.1050.140">
    <property type="match status" value="1"/>
</dbReference>
<name>A0A0S7YG86_UNCT6</name>
<dbReference type="PANTHER" id="PTHR42947">
    <property type="entry name" value="COB--COM HETERODISULFIDE REDUCTASE SUBUNIT B 1"/>
    <property type="match status" value="1"/>
</dbReference>
<sequence length="287" mass="32041">MKRYALFLGCTVPVRAQHYELSARNVAKELNIEFVEMDDASCCGFPIKAVDAETSLLIAARNISIASTMNLNIVTLCNSCTAMLSDAQKQLKHNEFYKKFKELGFSYPHDVVVKHFVRVLYEEIGLDVLKKAVKKPLNMLKVISHYGCHYMRPSQLHEFDNPEVPHTLDELVTVTGAQSVEYVDKKMCCGGSVLGIDEALAVTMANHKLHTAKNSNVDALISICPFCTVMYEDNQRKAEDKFETQYGIPVLYYPQLLGLSLGLDKNAVGIRFNRVKASALLEKVGVA</sequence>
<dbReference type="AlphaFoldDB" id="A0A0S7YG86"/>
<dbReference type="Pfam" id="PF02754">
    <property type="entry name" value="CCG"/>
    <property type="match status" value="2"/>
</dbReference>
<evidence type="ECO:0000256" key="1">
    <source>
        <dbReference type="ARBA" id="ARBA00023002"/>
    </source>
</evidence>
<reference evidence="3 4" key="1">
    <citation type="journal article" date="2015" name="Microbiome">
        <title>Genomic resolution of linkages in carbon, nitrogen, and sulfur cycling among widespread estuary sediment bacteria.</title>
        <authorList>
            <person name="Baker B.J."/>
            <person name="Lazar C.S."/>
            <person name="Teske A.P."/>
            <person name="Dick G.J."/>
        </authorList>
    </citation>
    <scope>NUCLEOTIDE SEQUENCE [LARGE SCALE GENOMIC DNA]</scope>
    <source>
        <strain evidence="3">DG_78</strain>
    </source>
</reference>
<protein>
    <recommendedName>
        <fullName evidence="2">Cysteine-rich domain-containing protein</fullName>
    </recommendedName>
</protein>
<feature type="domain" description="Cysteine-rich" evidence="2">
    <location>
        <begin position="4"/>
        <end position="84"/>
    </location>
</feature>
<dbReference type="EMBL" id="LJNI01000028">
    <property type="protein sequence ID" value="KPJ73778.1"/>
    <property type="molecule type" value="Genomic_DNA"/>
</dbReference>
<evidence type="ECO:0000313" key="4">
    <source>
        <dbReference type="Proteomes" id="UP000051012"/>
    </source>
</evidence>
<dbReference type="InterPro" id="IPR051278">
    <property type="entry name" value="HdrB/HdrD_reductase"/>
</dbReference>
<dbReference type="InterPro" id="IPR004017">
    <property type="entry name" value="Cys_rich_dom"/>
</dbReference>
<comment type="caution">
    <text evidence="3">The sequence shown here is derived from an EMBL/GenBank/DDBJ whole genome shotgun (WGS) entry which is preliminary data.</text>
</comment>
<organism evidence="3 4">
    <name type="scientific">candidate division TA06 bacterium DG_78</name>
    <dbReference type="NCBI Taxonomy" id="1703772"/>
    <lineage>
        <taxon>Bacteria</taxon>
        <taxon>Bacteria division TA06</taxon>
    </lineage>
</organism>
<evidence type="ECO:0000313" key="3">
    <source>
        <dbReference type="EMBL" id="KPJ73778.1"/>
    </source>
</evidence>
<dbReference type="Gene3D" id="3.40.50.11810">
    <property type="match status" value="1"/>
</dbReference>
<accession>A0A0S7YG86</accession>
<evidence type="ECO:0000259" key="2">
    <source>
        <dbReference type="Pfam" id="PF02754"/>
    </source>
</evidence>
<dbReference type="Proteomes" id="UP000051012">
    <property type="component" value="Unassembled WGS sequence"/>
</dbReference>
<dbReference type="PANTHER" id="PTHR42947:SF1">
    <property type="entry name" value="COB--COM HETERODISULFIDE REDUCTASE SUBUNIT B 1"/>
    <property type="match status" value="1"/>
</dbReference>
<dbReference type="GO" id="GO:0016491">
    <property type="term" value="F:oxidoreductase activity"/>
    <property type="evidence" value="ECO:0007669"/>
    <property type="project" value="UniProtKB-KW"/>
</dbReference>
<keyword evidence="1" id="KW-0560">Oxidoreductase</keyword>
<proteinExistence type="predicted"/>